<dbReference type="EMBL" id="JN699005">
    <property type="protein sequence ID" value="AER48797.1"/>
    <property type="molecule type" value="Genomic_DNA"/>
</dbReference>
<dbReference type="Proteomes" id="UP000005647">
    <property type="component" value="Segment"/>
</dbReference>
<keyword evidence="2" id="KW-1185">Reference proteome</keyword>
<dbReference type="RefSeq" id="YP_009014954.1">
    <property type="nucleotide sequence ID" value="NC_023716.1"/>
</dbReference>
<dbReference type="Pfam" id="PF25735">
    <property type="entry name" value="Phage_L5_gp82"/>
    <property type="match status" value="1"/>
</dbReference>
<proteinExistence type="predicted"/>
<dbReference type="GeneID" id="18562827"/>
<evidence type="ECO:0000313" key="1">
    <source>
        <dbReference type="EMBL" id="AER48797.1"/>
    </source>
</evidence>
<protein>
    <submittedName>
        <fullName evidence="1">Uncharacterized protein</fullName>
    </submittedName>
</protein>
<evidence type="ECO:0000313" key="2">
    <source>
        <dbReference type="Proteomes" id="UP000005647"/>
    </source>
</evidence>
<accession>G8I7V8</accession>
<name>G8I7V8_9CAUD</name>
<gene>
    <name evidence="1" type="primary">89</name>
    <name evidence="1" type="ORF">ALMA_89</name>
</gene>
<dbReference type="KEGG" id="vg:18562827"/>
<dbReference type="OrthoDB" id="21706at10239"/>
<dbReference type="InterPro" id="IPR058002">
    <property type="entry name" value="Gp82"/>
</dbReference>
<organism evidence="1 2">
    <name type="scientific">Mycobacterium phage Alma</name>
    <dbReference type="NCBI Taxonomy" id="2902800"/>
    <lineage>
        <taxon>Viruses</taxon>
        <taxon>Duplodnaviria</taxon>
        <taxon>Heunggongvirae</taxon>
        <taxon>Uroviricota</taxon>
        <taxon>Caudoviricetes</taxon>
        <taxon>Fromanvirus</taxon>
        <taxon>Fromanvirus alma</taxon>
    </lineage>
</organism>
<sequence>MMKVFVYWNLHRGMWSVKALTGPDRGRVIARQQLVILRNANGKVSEAGRQRVLRERKKNVHAGLVGELVQGEAVTLAPDAREVTYNPFKYSSFVYRDDETRFEGCDLAILGHKTVYAA</sequence>
<reference evidence="1 2" key="1">
    <citation type="journal article" date="2012" name="J. Virol.">
        <title>Complete Genome Sequences of 138 Mycobacteriophages.</title>
        <authorList>
            <consortium name="the Science Education Alliance Phage Hunters Advancing Genomics and Evolutionary Science Program"/>
            <consortium name="the KwaZulu-Natal Research Institute for Tuberculosis and HIV Mycobacterial Genetics Course Students"/>
            <consortium name="the Phage Hunters Integrating Research and Education Program"/>
            <person name="Hatfull G.F."/>
        </authorList>
    </citation>
    <scope>NUCLEOTIDE SEQUENCE [LARGE SCALE GENOMIC DNA]</scope>
</reference>